<dbReference type="Proteomes" id="UP000261285">
    <property type="component" value="Unassembled WGS sequence"/>
</dbReference>
<feature type="transmembrane region" description="Helical" evidence="1">
    <location>
        <begin position="334"/>
        <end position="351"/>
    </location>
</feature>
<dbReference type="InterPro" id="IPR018580">
    <property type="entry name" value="Uncharacterised_YfhO"/>
</dbReference>
<accession>A0A3E5GDE5</accession>
<gene>
    <name evidence="2" type="ORF">DXB16_07650</name>
</gene>
<comment type="caution">
    <text evidence="2">The sequence shown here is derived from an EMBL/GenBank/DDBJ whole genome shotgun (WGS) entry which is preliminary data.</text>
</comment>
<dbReference type="PANTHER" id="PTHR38454">
    <property type="entry name" value="INTEGRAL MEMBRANE PROTEIN-RELATED"/>
    <property type="match status" value="1"/>
</dbReference>
<feature type="transmembrane region" description="Helical" evidence="1">
    <location>
        <begin position="815"/>
        <end position="833"/>
    </location>
</feature>
<feature type="transmembrane region" description="Helical" evidence="1">
    <location>
        <begin position="125"/>
        <end position="143"/>
    </location>
</feature>
<keyword evidence="1" id="KW-1133">Transmembrane helix</keyword>
<feature type="transmembrane region" description="Helical" evidence="1">
    <location>
        <begin position="421"/>
        <end position="440"/>
    </location>
</feature>
<feature type="transmembrane region" description="Helical" evidence="1">
    <location>
        <begin position="182"/>
        <end position="205"/>
    </location>
</feature>
<proteinExistence type="predicted"/>
<keyword evidence="1" id="KW-0472">Membrane</keyword>
<dbReference type="AlphaFoldDB" id="A0A3E5GDE5"/>
<evidence type="ECO:0000313" key="3">
    <source>
        <dbReference type="Proteomes" id="UP000261285"/>
    </source>
</evidence>
<keyword evidence="1" id="KW-0812">Transmembrane</keyword>
<feature type="transmembrane region" description="Helical" evidence="1">
    <location>
        <begin position="358"/>
        <end position="377"/>
    </location>
</feature>
<dbReference type="PANTHER" id="PTHR38454:SF1">
    <property type="entry name" value="INTEGRAL MEMBRANE PROTEIN"/>
    <property type="match status" value="1"/>
</dbReference>
<feature type="transmembrane region" description="Helical" evidence="1">
    <location>
        <begin position="389"/>
        <end position="409"/>
    </location>
</feature>
<reference evidence="2 3" key="1">
    <citation type="submission" date="2018-08" db="EMBL/GenBank/DDBJ databases">
        <title>A genome reference for cultivated species of the human gut microbiota.</title>
        <authorList>
            <person name="Zou Y."/>
            <person name="Xue W."/>
            <person name="Luo G."/>
        </authorList>
    </citation>
    <scope>NUCLEOTIDE SEQUENCE [LARGE SCALE GENOMIC DNA]</scope>
    <source>
        <strain evidence="2 3">OM02-16</strain>
    </source>
</reference>
<evidence type="ECO:0000313" key="2">
    <source>
        <dbReference type="EMBL" id="RGO32713.1"/>
    </source>
</evidence>
<dbReference type="Pfam" id="PF09586">
    <property type="entry name" value="YfhO"/>
    <property type="match status" value="1"/>
</dbReference>
<evidence type="ECO:0008006" key="4">
    <source>
        <dbReference type="Google" id="ProtNLM"/>
    </source>
</evidence>
<organism evidence="2 3">
    <name type="scientific">Dorea longicatena</name>
    <dbReference type="NCBI Taxonomy" id="88431"/>
    <lineage>
        <taxon>Bacteria</taxon>
        <taxon>Bacillati</taxon>
        <taxon>Bacillota</taxon>
        <taxon>Clostridia</taxon>
        <taxon>Lachnospirales</taxon>
        <taxon>Lachnospiraceae</taxon>
        <taxon>Dorea</taxon>
    </lineage>
</organism>
<feature type="transmembrane region" description="Helical" evidence="1">
    <location>
        <begin position="7"/>
        <end position="30"/>
    </location>
</feature>
<feature type="transmembrane region" description="Helical" evidence="1">
    <location>
        <begin position="276"/>
        <end position="299"/>
    </location>
</feature>
<feature type="transmembrane region" description="Helical" evidence="1">
    <location>
        <begin position="306"/>
        <end position="328"/>
    </location>
</feature>
<name>A0A3E5GDE5_9FIRM</name>
<dbReference type="EMBL" id="QSVN01000006">
    <property type="protein sequence ID" value="RGO32713.1"/>
    <property type="molecule type" value="Genomic_DNA"/>
</dbReference>
<evidence type="ECO:0000256" key="1">
    <source>
        <dbReference type="SAM" id="Phobius"/>
    </source>
</evidence>
<feature type="transmembrane region" description="Helical" evidence="1">
    <location>
        <begin position="226"/>
        <end position="251"/>
    </location>
</feature>
<dbReference type="RefSeq" id="WP_117597947.1">
    <property type="nucleotide sequence ID" value="NZ_CABMEZ010000006.1"/>
</dbReference>
<sequence>MDKVKRYIPYLLLTGLTLFFCRIFVGRYGIFGAKVDWLSQHSVLPDYFRQQFYATGKLFPEFAANLGGGQNIYHFAYYGLYSPLILPSYLLPFVKMSDYIMAVSITGLTASVLLFYYWLKSRKTDAGTAFILSLMFLLAGPMIGQYSGQIMFVDYMPFLCLALIGVDRYFEQEKSGLFTVSVFLMIMTSFYFSIGGMLSLVLYGLHRYFEQREENRVTVRSFLRDGLCFVRSMILAVLMSGFFLVPTALALTGGRSKEQNTSFASFFIPQITVERFAYSIYGIGLTTLVITVLLTGLLYRKVYEKVLTYGCVIVLVIPVFAYLLNGGLYIRDKVFIPFLPLLCYLISIYLEKCRKRELSFIAGMIPYIITTIFVYMARNQFVSKGIGESIWKVLLAESILFLICYVLYCALKRYHKETKEILMLALPSVICLAVTMNTFYQMKPDRYVSRKLYRDVVEEQNRQAVKEALKDDDGYYRTEQMGSDDENAADLNRIWDVDQNITSIYSSAYNPDYQTFRQKTFGLEEPFRNGMMQSVSKNPVFQRMMGVRYIVSDSDVPGYTLVKKCGTTGIYQNKDAAPVMYATDRVMTEEEYKKLTFPYNQTAFLEYAVVGEHTESSDQNIMTAYEPVSLKMANNRTTGGAEQKTMQQEGQKQILFLRFRVDNAHPNKDVAVWINGIRNKLSAKDHVYYNENKIFTYAVPLKDGEDNISVTFGKGKYRLRHVQAYLGSLPERSELLYQSEIQVDKKQTEDNVIQGTIRVKKDGWFITSIPYDKHFKIYIDGKETEIQKVNTAFLGCKIESGNHELKIIYHAPGTTTGKILSLIGIAGFLLVLVREKRKQKNTR</sequence>
<protein>
    <recommendedName>
        <fullName evidence="4">YfhO family protein</fullName>
    </recommendedName>
</protein>
<feature type="transmembrane region" description="Helical" evidence="1">
    <location>
        <begin position="99"/>
        <end position="119"/>
    </location>
</feature>